<evidence type="ECO:0000259" key="2">
    <source>
        <dbReference type="Pfam" id="PF18738"/>
    </source>
</evidence>
<dbReference type="SUPFAM" id="SSF52540">
    <property type="entry name" value="P-loop containing nucleoside triphosphate hydrolases"/>
    <property type="match status" value="1"/>
</dbReference>
<dbReference type="Proteomes" id="UP000694844">
    <property type="component" value="Chromosome 9"/>
</dbReference>
<evidence type="ECO:0000256" key="1">
    <source>
        <dbReference type="SAM" id="Coils"/>
    </source>
</evidence>
<dbReference type="AlphaFoldDB" id="A0A8B8BZS3"/>
<dbReference type="InterPro" id="IPR027417">
    <property type="entry name" value="P-loop_NTPase"/>
</dbReference>
<feature type="coiled-coil region" evidence="1">
    <location>
        <begin position="196"/>
        <end position="223"/>
    </location>
</feature>
<evidence type="ECO:0000313" key="4">
    <source>
        <dbReference type="RefSeq" id="XP_022308349.1"/>
    </source>
</evidence>
<proteinExistence type="predicted"/>
<feature type="domain" description="DZIP3-like HEPN" evidence="2">
    <location>
        <begin position="40"/>
        <end position="177"/>
    </location>
</feature>
<accession>A0A8B8BZS3</accession>
<keyword evidence="1" id="KW-0175">Coiled coil</keyword>
<organism evidence="3 4">
    <name type="scientific">Crassostrea virginica</name>
    <name type="common">Eastern oyster</name>
    <dbReference type="NCBI Taxonomy" id="6565"/>
    <lineage>
        <taxon>Eukaryota</taxon>
        <taxon>Metazoa</taxon>
        <taxon>Spiralia</taxon>
        <taxon>Lophotrochozoa</taxon>
        <taxon>Mollusca</taxon>
        <taxon>Bivalvia</taxon>
        <taxon>Autobranchia</taxon>
        <taxon>Pteriomorphia</taxon>
        <taxon>Ostreida</taxon>
        <taxon>Ostreoidea</taxon>
        <taxon>Ostreidae</taxon>
        <taxon>Crassostrea</taxon>
    </lineage>
</organism>
<name>A0A8B8BZS3_CRAVI</name>
<dbReference type="Gene3D" id="1.20.120.140">
    <property type="entry name" value="Signal recognition particle SRP54, nucleotide-binding domain"/>
    <property type="match status" value="1"/>
</dbReference>
<dbReference type="InterPro" id="IPR042101">
    <property type="entry name" value="SRP54_N_sf"/>
</dbReference>
<gene>
    <name evidence="4" type="primary">LOC111114350</name>
</gene>
<reference evidence="4" key="1">
    <citation type="submission" date="2025-08" db="UniProtKB">
        <authorList>
            <consortium name="RefSeq"/>
        </authorList>
    </citation>
    <scope>IDENTIFICATION</scope>
    <source>
        <tissue evidence="4">Whole sample</tissue>
    </source>
</reference>
<dbReference type="RefSeq" id="XP_022308349.1">
    <property type="nucleotide sequence ID" value="XM_022452641.1"/>
</dbReference>
<dbReference type="InterPro" id="IPR041249">
    <property type="entry name" value="HEPN_DZIP3"/>
</dbReference>
<protein>
    <submittedName>
        <fullName evidence="4">Uncharacterized protein LOC111114350</fullName>
    </submittedName>
</protein>
<dbReference type="OrthoDB" id="6122878at2759"/>
<evidence type="ECO:0000313" key="3">
    <source>
        <dbReference type="Proteomes" id="UP000694844"/>
    </source>
</evidence>
<sequence length="287" mass="32276">MAGCNSKLSPKEINYLRLDTIIKKVATPTVLKVFNASIPPNDLANVLNSNASIIQESLKKRVINADQLDVLVRVPGVRFTFQSKLPHQKDTSSEDFDITLMICILRSLNMVPAPSKGWNTFPPTEDNTLGANLTKIKILRNTLAHLSKMRLNGKSYKRMSTVLRKALSEISKGETDSIVRDIESFDFGTCDKDKLIKNIQQQIRELKEDLKFHRNIKENASSVLNLWKNELKSFYKTRGTLEVSNKIRTNSVVMIIGNSGSGKTTAMKYASLQLQEEGELMLTSLMK</sequence>
<dbReference type="Gene3D" id="3.40.50.300">
    <property type="entry name" value="P-loop containing nucleotide triphosphate hydrolases"/>
    <property type="match status" value="1"/>
</dbReference>
<dbReference type="KEGG" id="cvn:111114350"/>
<dbReference type="Pfam" id="PF18738">
    <property type="entry name" value="HEPN_DZIP3"/>
    <property type="match status" value="1"/>
</dbReference>
<dbReference type="GeneID" id="111114350"/>
<keyword evidence="3" id="KW-1185">Reference proteome</keyword>